<keyword evidence="3 7" id="KW-0964">Secreted</keyword>
<dbReference type="InterPro" id="IPR036749">
    <property type="entry name" value="Expansin_CBD_sf"/>
</dbReference>
<keyword evidence="11" id="KW-1185">Reference proteome</keyword>
<dbReference type="Pfam" id="PF03330">
    <property type="entry name" value="DPBB_1"/>
    <property type="match status" value="1"/>
</dbReference>
<dbReference type="GO" id="GO:0016020">
    <property type="term" value="C:membrane"/>
    <property type="evidence" value="ECO:0007669"/>
    <property type="project" value="UniProtKB-SubCell"/>
</dbReference>
<dbReference type="Gene3D" id="2.60.40.760">
    <property type="entry name" value="Expansin, cellulose-binding-like domain"/>
    <property type="match status" value="1"/>
</dbReference>
<feature type="domain" description="Expansin-like EG45" evidence="8">
    <location>
        <begin position="15"/>
        <end position="126"/>
    </location>
</feature>
<evidence type="ECO:0000256" key="3">
    <source>
        <dbReference type="ARBA" id="ARBA00022525"/>
    </source>
</evidence>
<accession>A0AAV0HTH7</accession>
<evidence type="ECO:0000256" key="1">
    <source>
        <dbReference type="ARBA" id="ARBA00005392"/>
    </source>
</evidence>
<keyword evidence="2 7" id="KW-0134">Cell wall</keyword>
<dbReference type="GO" id="GO:0009653">
    <property type="term" value="P:anatomical structure morphogenesis"/>
    <property type="evidence" value="ECO:0007669"/>
    <property type="project" value="UniProtKB-ARBA"/>
</dbReference>
<evidence type="ECO:0000313" key="11">
    <source>
        <dbReference type="Proteomes" id="UP001154282"/>
    </source>
</evidence>
<dbReference type="PRINTS" id="PR01226">
    <property type="entry name" value="EXPANSIN"/>
</dbReference>
<dbReference type="SUPFAM" id="SSF50685">
    <property type="entry name" value="Barwin-like endoglucanases"/>
    <property type="match status" value="1"/>
</dbReference>
<comment type="caution">
    <text evidence="10">The sequence shown here is derived from an EMBL/GenBank/DDBJ whole genome shotgun (WGS) entry which is preliminary data.</text>
</comment>
<comment type="subcellular location">
    <subcellularLocation>
        <location evidence="7">Secreted</location>
        <location evidence="7">Cell wall</location>
    </subcellularLocation>
    <subcellularLocation>
        <location evidence="7">Membrane</location>
        <topology evidence="7">Peripheral membrane protein</topology>
    </subcellularLocation>
</comment>
<dbReference type="PANTHER" id="PTHR31867">
    <property type="entry name" value="EXPANSIN-A15"/>
    <property type="match status" value="1"/>
</dbReference>
<name>A0AAV0HTH7_9ROSI</name>
<dbReference type="AlphaFoldDB" id="A0AAV0HTH7"/>
<keyword evidence="4" id="KW-0732">Signal</keyword>
<feature type="domain" description="Expansin-like CBD" evidence="9">
    <location>
        <begin position="136"/>
        <end position="216"/>
    </location>
</feature>
<evidence type="ECO:0000256" key="7">
    <source>
        <dbReference type="RuleBase" id="RU365023"/>
    </source>
</evidence>
<evidence type="ECO:0000256" key="2">
    <source>
        <dbReference type="ARBA" id="ARBA00022512"/>
    </source>
</evidence>
<evidence type="ECO:0000256" key="4">
    <source>
        <dbReference type="ARBA" id="ARBA00022729"/>
    </source>
</evidence>
<dbReference type="Proteomes" id="UP001154282">
    <property type="component" value="Unassembled WGS sequence"/>
</dbReference>
<comment type="function">
    <text evidence="7">Causes loosening and extension of plant cell walls by disrupting non-covalent bonding between cellulose microfibrils and matrix glucans. No enzymatic activity has been found.</text>
</comment>
<dbReference type="PROSITE" id="PS50842">
    <property type="entry name" value="EXPANSIN_EG45"/>
    <property type="match status" value="1"/>
</dbReference>
<dbReference type="InterPro" id="IPR007118">
    <property type="entry name" value="Expan_Lol_pI"/>
</dbReference>
<sequence length="220" mass="24115">MYNLKNLYTTYSNTEGACGYGDVFQKGYGVETAALSTPLFNDGLTCGACYELKCVNDATWKGCYQNAPTIQITATNLCPPHSTGGWCDPPARHFDLTMPMFVKLAPAVAGVVHVSYRRVRCGKQGGVKFEITGNPNWNLVLVYNVGGAGDVNNVRVKGSNTGWIQMQRNWGQKWDTKGVDLRGQALTFQVVTSDGAFKVFRDVAPASWQFGQTFDGKINF</sequence>
<dbReference type="CDD" id="cd22274">
    <property type="entry name" value="DPBB_EXPA_N"/>
    <property type="match status" value="1"/>
</dbReference>
<gene>
    <name evidence="10" type="ORF">LITE_LOCUS5875</name>
</gene>
<protein>
    <recommendedName>
        <fullName evidence="7">Expansin</fullName>
    </recommendedName>
</protein>
<evidence type="ECO:0000259" key="9">
    <source>
        <dbReference type="PROSITE" id="PS50843"/>
    </source>
</evidence>
<keyword evidence="6 7" id="KW-0961">Cell wall biogenesis/degradation</keyword>
<reference evidence="10" key="1">
    <citation type="submission" date="2022-08" db="EMBL/GenBank/DDBJ databases">
        <authorList>
            <person name="Gutierrez-Valencia J."/>
        </authorList>
    </citation>
    <scope>NUCLEOTIDE SEQUENCE</scope>
</reference>
<evidence type="ECO:0000313" key="10">
    <source>
        <dbReference type="EMBL" id="CAI0388577.1"/>
    </source>
</evidence>
<proteinExistence type="inferred from homology"/>
<dbReference type="PRINTS" id="PR01225">
    <property type="entry name" value="EXPANSNFAMLY"/>
</dbReference>
<comment type="similarity">
    <text evidence="1 7">Belongs to the expansin family. Expansin A subfamily.</text>
</comment>
<organism evidence="10 11">
    <name type="scientific">Linum tenue</name>
    <dbReference type="NCBI Taxonomy" id="586396"/>
    <lineage>
        <taxon>Eukaryota</taxon>
        <taxon>Viridiplantae</taxon>
        <taxon>Streptophyta</taxon>
        <taxon>Embryophyta</taxon>
        <taxon>Tracheophyta</taxon>
        <taxon>Spermatophyta</taxon>
        <taxon>Magnoliopsida</taxon>
        <taxon>eudicotyledons</taxon>
        <taxon>Gunneridae</taxon>
        <taxon>Pentapetalae</taxon>
        <taxon>rosids</taxon>
        <taxon>fabids</taxon>
        <taxon>Malpighiales</taxon>
        <taxon>Linaceae</taxon>
        <taxon>Linum</taxon>
    </lineage>
</organism>
<dbReference type="InterPro" id="IPR036908">
    <property type="entry name" value="RlpA-like_sf"/>
</dbReference>
<keyword evidence="5" id="KW-0472">Membrane</keyword>
<dbReference type="SMART" id="SM00837">
    <property type="entry name" value="DPBB_1"/>
    <property type="match status" value="1"/>
</dbReference>
<dbReference type="GO" id="GO:0005576">
    <property type="term" value="C:extracellular region"/>
    <property type="evidence" value="ECO:0007669"/>
    <property type="project" value="InterPro"/>
</dbReference>
<evidence type="ECO:0000256" key="5">
    <source>
        <dbReference type="ARBA" id="ARBA00023136"/>
    </source>
</evidence>
<dbReference type="EMBL" id="CAMGYJ010000002">
    <property type="protein sequence ID" value="CAI0388577.1"/>
    <property type="molecule type" value="Genomic_DNA"/>
</dbReference>
<dbReference type="InterPro" id="IPR009009">
    <property type="entry name" value="RlpA-like_DPBB"/>
</dbReference>
<dbReference type="Gene3D" id="2.40.40.10">
    <property type="entry name" value="RlpA-like domain"/>
    <property type="match status" value="1"/>
</dbReference>
<dbReference type="InterPro" id="IPR002963">
    <property type="entry name" value="Expansin"/>
</dbReference>
<dbReference type="Pfam" id="PF01357">
    <property type="entry name" value="Expansin_C"/>
    <property type="match status" value="1"/>
</dbReference>
<dbReference type="PROSITE" id="PS50843">
    <property type="entry name" value="EXPANSIN_CBD"/>
    <property type="match status" value="1"/>
</dbReference>
<evidence type="ECO:0000259" key="8">
    <source>
        <dbReference type="PROSITE" id="PS50842"/>
    </source>
</evidence>
<dbReference type="InterPro" id="IPR007112">
    <property type="entry name" value="Expansin/allergen_DPBB_dom"/>
</dbReference>
<dbReference type="GO" id="GO:0009664">
    <property type="term" value="P:plant-type cell wall organization"/>
    <property type="evidence" value="ECO:0007669"/>
    <property type="project" value="InterPro"/>
</dbReference>
<dbReference type="InterPro" id="IPR007117">
    <property type="entry name" value="Expansin_CBD"/>
</dbReference>
<dbReference type="SUPFAM" id="SSF49590">
    <property type="entry name" value="PHL pollen allergen"/>
    <property type="match status" value="1"/>
</dbReference>
<evidence type="ECO:0000256" key="6">
    <source>
        <dbReference type="ARBA" id="ARBA00023316"/>
    </source>
</evidence>